<evidence type="ECO:0000256" key="1">
    <source>
        <dbReference type="SAM" id="Phobius"/>
    </source>
</evidence>
<dbReference type="RefSeq" id="YP_010755620.1">
    <property type="nucleotide sequence ID" value="NC_073473.1"/>
</dbReference>
<protein>
    <submittedName>
        <fullName evidence="2">Membrane protein</fullName>
    </submittedName>
</protein>
<keyword evidence="3" id="KW-1185">Reference proteome</keyword>
<sequence>MLKRIVWTIVPLITAGLASFAPFLYLMLTRKTARARTMFLAFAAGTVLEVVVLAMVGNDDVEGTPDFLGGVYIVALTVTAAVMAFVELRPGKEGAALPGRAYL</sequence>
<feature type="transmembrane region" description="Helical" evidence="1">
    <location>
        <begin position="6"/>
        <end position="26"/>
    </location>
</feature>
<keyword evidence="1" id="KW-0812">Transmembrane</keyword>
<dbReference type="GeneID" id="80020290"/>
<dbReference type="EMBL" id="MW291017">
    <property type="protein sequence ID" value="QPL14033.1"/>
    <property type="molecule type" value="Genomic_DNA"/>
</dbReference>
<evidence type="ECO:0000313" key="3">
    <source>
        <dbReference type="Proteomes" id="UP000595090"/>
    </source>
</evidence>
<dbReference type="KEGG" id="vg:80020290"/>
<gene>
    <name evidence="2" type="primary">4</name>
    <name evidence="2" type="ORF">SEA_TURKISHDELIGHT_4</name>
</gene>
<evidence type="ECO:0000313" key="2">
    <source>
        <dbReference type="EMBL" id="QPL14033.1"/>
    </source>
</evidence>
<organism evidence="2 3">
    <name type="scientific">Streptomyces phage TurkishDelight</name>
    <dbReference type="NCBI Taxonomy" id="2793708"/>
    <lineage>
        <taxon>Viruses</taxon>
        <taxon>Duplodnaviria</taxon>
        <taxon>Heunggongvirae</taxon>
        <taxon>Uroviricota</taxon>
        <taxon>Caudoviricetes</taxon>
        <taxon>Dolmabahcevirus</taxon>
        <taxon>Dolmabahcevirus turkishdelight</taxon>
    </lineage>
</organism>
<reference evidence="2 3" key="1">
    <citation type="submission" date="2020-11" db="EMBL/GenBank/DDBJ databases">
        <authorList>
            <person name="Asamoah-Frimpong E.A."/>
            <person name="Attaran A."/>
            <person name="Berhane B."/>
            <person name="Boone B.K."/>
            <person name="Cesta G."/>
            <person name="Chorbajian C."/>
            <person name="Cowan J.T."/>
            <person name="Datu D.V."/>
            <person name="Der L."/>
            <person name="Egbunine A.O."/>
            <person name="Giampietro H."/>
            <person name="Gunnison R.P."/>
            <person name="Joseph M.A."/>
            <person name="Kiewe T."/>
            <person name="Oboh E.C."/>
            <person name="O'Neill K."/>
            <person name="Oxlaj J.A."/>
            <person name="Patel A.K."/>
            <person name="Saqaf K."/>
            <person name="Vuong K."/>
            <person name="Walker C."/>
            <person name="Wikina T."/>
            <person name="Yan T."/>
            <person name="Avazpour P."/>
            <person name="Kim F.M."/>
            <person name="Mason K.J."/>
            <person name="Nguyen D.A."/>
            <person name="Pettit S.M."/>
            <person name="Zhou O.J."/>
            <person name="Brissett D.L."/>
            <person name="Gualtieri C."/>
            <person name="Hufford T.M."/>
            <person name="Ko J.M."/>
            <person name="Novak J.K."/>
            <person name="Smith Z.M."/>
            <person name="Erill I."/>
            <person name="Caruso S.M."/>
            <person name="Garlena R.A."/>
            <person name="Russell D.A."/>
            <person name="Pope W.H."/>
            <person name="Jacobs-Sera D."/>
            <person name="Hatfull G.F."/>
        </authorList>
    </citation>
    <scope>NUCLEOTIDE SEQUENCE [LARGE SCALE GENOMIC DNA]</scope>
</reference>
<name>A0A7T0Q3N2_9CAUD</name>
<keyword evidence="1" id="KW-1133">Transmembrane helix</keyword>
<accession>A0A7T0Q3N2</accession>
<proteinExistence type="predicted"/>
<dbReference type="Proteomes" id="UP000595090">
    <property type="component" value="Segment"/>
</dbReference>
<feature type="transmembrane region" description="Helical" evidence="1">
    <location>
        <begin position="69"/>
        <end position="88"/>
    </location>
</feature>
<feature type="transmembrane region" description="Helical" evidence="1">
    <location>
        <begin position="38"/>
        <end position="57"/>
    </location>
</feature>
<keyword evidence="1" id="KW-0472">Membrane</keyword>